<evidence type="ECO:0000256" key="1">
    <source>
        <dbReference type="SAM" id="Phobius"/>
    </source>
</evidence>
<feature type="transmembrane region" description="Helical" evidence="1">
    <location>
        <begin position="6"/>
        <end position="27"/>
    </location>
</feature>
<feature type="transmembrane region" description="Helical" evidence="1">
    <location>
        <begin position="90"/>
        <end position="111"/>
    </location>
</feature>
<keyword evidence="1" id="KW-0812">Transmembrane</keyword>
<reference evidence="2 3" key="1">
    <citation type="submission" date="2017-08" db="EMBL/GenBank/DDBJ databases">
        <authorList>
            <person name="de Groot N.N."/>
        </authorList>
    </citation>
    <scope>NUCLEOTIDE SEQUENCE [LARGE SCALE GENOMIC DNA]</scope>
    <source>
        <strain evidence="2 3">JC228</strain>
    </source>
</reference>
<evidence type="ECO:0000313" key="3">
    <source>
        <dbReference type="Proteomes" id="UP000219546"/>
    </source>
</evidence>
<feature type="transmembrane region" description="Helical" evidence="1">
    <location>
        <begin position="123"/>
        <end position="144"/>
    </location>
</feature>
<dbReference type="AlphaFoldDB" id="A0A285CJN0"/>
<keyword evidence="1" id="KW-1133">Transmembrane helix</keyword>
<name>A0A285CJN0_9BACI</name>
<sequence>MLKSIQEWVMVLVIIGAVVLIGNWIGYNVVPLQALPGMAVLALICLVGLIIHKLLPLNIPSVAYIGLLGFILTIPGMPGQEKIVEWTAHVNLLAIATPILAYAGIAIGRSWSDFSKLGWKTIIVGMCVLLGTFLGSAIIAEVVLRMQGII</sequence>
<dbReference type="OrthoDB" id="6443879at2"/>
<proteinExistence type="predicted"/>
<accession>A0A285CJN0</accession>
<evidence type="ECO:0000313" key="2">
    <source>
        <dbReference type="EMBL" id="SNX67203.1"/>
    </source>
</evidence>
<evidence type="ECO:0008006" key="4">
    <source>
        <dbReference type="Google" id="ProtNLM"/>
    </source>
</evidence>
<organism evidence="2 3">
    <name type="scientific">Bacillus oleivorans</name>
    <dbReference type="NCBI Taxonomy" id="1448271"/>
    <lineage>
        <taxon>Bacteria</taxon>
        <taxon>Bacillati</taxon>
        <taxon>Bacillota</taxon>
        <taxon>Bacilli</taxon>
        <taxon>Bacillales</taxon>
        <taxon>Bacillaceae</taxon>
        <taxon>Bacillus</taxon>
    </lineage>
</organism>
<feature type="transmembrane region" description="Helical" evidence="1">
    <location>
        <begin position="61"/>
        <end position="78"/>
    </location>
</feature>
<keyword evidence="1" id="KW-0472">Membrane</keyword>
<dbReference type="RefSeq" id="WP_097157018.1">
    <property type="nucleotide sequence ID" value="NZ_JBEPMQ010000003.1"/>
</dbReference>
<dbReference type="Proteomes" id="UP000219546">
    <property type="component" value="Unassembled WGS sequence"/>
</dbReference>
<keyword evidence="3" id="KW-1185">Reference proteome</keyword>
<dbReference type="EMBL" id="OAOP01000001">
    <property type="protein sequence ID" value="SNX67203.1"/>
    <property type="molecule type" value="Genomic_DNA"/>
</dbReference>
<gene>
    <name evidence="2" type="ORF">SAMN05877753_101520</name>
</gene>
<protein>
    <recommendedName>
        <fullName evidence="4">DUF340 domain-containing protein</fullName>
    </recommendedName>
</protein>
<feature type="transmembrane region" description="Helical" evidence="1">
    <location>
        <begin position="34"/>
        <end position="55"/>
    </location>
</feature>